<accession>A0A371B5U9</accession>
<dbReference type="SMART" id="SM00850">
    <property type="entry name" value="LytTR"/>
    <property type="match status" value="1"/>
</dbReference>
<dbReference type="Gene3D" id="2.40.50.1020">
    <property type="entry name" value="LytTr DNA-binding domain"/>
    <property type="match status" value="1"/>
</dbReference>
<dbReference type="AlphaFoldDB" id="A0A371B5U9"/>
<evidence type="ECO:0000256" key="1">
    <source>
        <dbReference type="SAM" id="Phobius"/>
    </source>
</evidence>
<sequence length="276" mass="31155">MTLHGFLDYWCSLHWRHQLRHLAQYLLIAMLLGFVAPFGMLPDQPVVRLSYWFAILAIFGMAMMPMTAKIIRSTGAFDDFSRWSGIFGCVLFATIPMTFIVHAIEYWGWSIAIARIGDAAAPMRPSRDAAGLMVLFTQLLAINLLAIGVNSLFIIALHGLQPETPKTPAAGIRFLSRLHDHLGTKLLHLQMEDHYLRATTDKGADLILIRFRDALQELSDYDGLQVHRSWWVARDAVEKVSRTGRKIELLMSDGTRVPVSAAYRKAVEEQILGKDH</sequence>
<feature type="transmembrane region" description="Helical" evidence="1">
    <location>
        <begin position="129"/>
        <end position="157"/>
    </location>
</feature>
<feature type="transmembrane region" description="Helical" evidence="1">
    <location>
        <begin position="22"/>
        <end position="39"/>
    </location>
</feature>
<dbReference type="GO" id="GO:0003677">
    <property type="term" value="F:DNA binding"/>
    <property type="evidence" value="ECO:0007669"/>
    <property type="project" value="InterPro"/>
</dbReference>
<comment type="caution">
    <text evidence="3">The sequence shown here is derived from an EMBL/GenBank/DDBJ whole genome shotgun (WGS) entry which is preliminary data.</text>
</comment>
<keyword evidence="1" id="KW-0812">Transmembrane</keyword>
<organism evidence="3 4">
    <name type="scientific">Sphingorhabdus pulchriflava</name>
    <dbReference type="NCBI Taxonomy" id="2292257"/>
    <lineage>
        <taxon>Bacteria</taxon>
        <taxon>Pseudomonadati</taxon>
        <taxon>Pseudomonadota</taxon>
        <taxon>Alphaproteobacteria</taxon>
        <taxon>Sphingomonadales</taxon>
        <taxon>Sphingomonadaceae</taxon>
        <taxon>Sphingorhabdus</taxon>
    </lineage>
</organism>
<gene>
    <name evidence="3" type="ORF">DXH95_13715</name>
</gene>
<keyword evidence="1" id="KW-1133">Transmembrane helix</keyword>
<keyword evidence="4" id="KW-1185">Reference proteome</keyword>
<dbReference type="EMBL" id="QRGP01000002">
    <property type="protein sequence ID" value="RDV02966.1"/>
    <property type="molecule type" value="Genomic_DNA"/>
</dbReference>
<proteinExistence type="predicted"/>
<dbReference type="OrthoDB" id="7028951at2"/>
<feature type="transmembrane region" description="Helical" evidence="1">
    <location>
        <begin position="83"/>
        <end position="109"/>
    </location>
</feature>
<evidence type="ECO:0000313" key="4">
    <source>
        <dbReference type="Proteomes" id="UP000263833"/>
    </source>
</evidence>
<name>A0A371B5U9_9SPHN</name>
<dbReference type="PROSITE" id="PS50930">
    <property type="entry name" value="HTH_LYTTR"/>
    <property type="match status" value="1"/>
</dbReference>
<dbReference type="InterPro" id="IPR007492">
    <property type="entry name" value="LytTR_DNA-bd_dom"/>
</dbReference>
<dbReference type="Pfam" id="PF04397">
    <property type="entry name" value="LytTR"/>
    <property type="match status" value="1"/>
</dbReference>
<evidence type="ECO:0000313" key="3">
    <source>
        <dbReference type="EMBL" id="RDV02966.1"/>
    </source>
</evidence>
<dbReference type="Proteomes" id="UP000263833">
    <property type="component" value="Unassembled WGS sequence"/>
</dbReference>
<protein>
    <submittedName>
        <fullName evidence="3">LytTR family transcriptional regulator</fullName>
    </submittedName>
</protein>
<reference evidence="4" key="1">
    <citation type="submission" date="2018-08" db="EMBL/GenBank/DDBJ databases">
        <authorList>
            <person name="Kim S.-J."/>
            <person name="Jung G.-Y."/>
        </authorList>
    </citation>
    <scope>NUCLEOTIDE SEQUENCE [LARGE SCALE GENOMIC DNA]</scope>
    <source>
        <strain evidence="4">GY_G</strain>
    </source>
</reference>
<evidence type="ECO:0000259" key="2">
    <source>
        <dbReference type="PROSITE" id="PS50930"/>
    </source>
</evidence>
<keyword evidence="1" id="KW-0472">Membrane</keyword>
<feature type="domain" description="HTH LytTR-type" evidence="2">
    <location>
        <begin position="185"/>
        <end position="273"/>
    </location>
</feature>
<feature type="transmembrane region" description="Helical" evidence="1">
    <location>
        <begin position="51"/>
        <end position="71"/>
    </location>
</feature>
<dbReference type="RefSeq" id="WP_115550071.1">
    <property type="nucleotide sequence ID" value="NZ_QRGP01000002.1"/>
</dbReference>